<dbReference type="Pfam" id="PF00005">
    <property type="entry name" value="ABC_tran"/>
    <property type="match status" value="1"/>
</dbReference>
<keyword evidence="4" id="KW-0067">ATP-binding</keyword>
<dbReference type="InParanoid" id="A0A2R6RK08"/>
<dbReference type="PROSITE" id="PS50893">
    <property type="entry name" value="ABC_TRANSPORTER_2"/>
    <property type="match status" value="1"/>
</dbReference>
<dbReference type="AlphaFoldDB" id="A0A2R6RK08"/>
<comment type="caution">
    <text evidence="10">The sequence shown here is derived from an EMBL/GenBank/DDBJ whole genome shotgun (WGS) entry which is preliminary data.</text>
</comment>
<keyword evidence="11" id="KW-1185">Reference proteome</keyword>
<feature type="transmembrane region" description="Helical" evidence="7">
    <location>
        <begin position="382"/>
        <end position="399"/>
    </location>
</feature>
<dbReference type="InterPro" id="IPR003439">
    <property type="entry name" value="ABC_transporter-like_ATP-bd"/>
</dbReference>
<dbReference type="SUPFAM" id="SSF90123">
    <property type="entry name" value="ABC transporter transmembrane region"/>
    <property type="match status" value="1"/>
</dbReference>
<dbReference type="OrthoDB" id="6500128at2759"/>
<dbReference type="EMBL" id="NKQK01000005">
    <property type="protein sequence ID" value="PSS30359.1"/>
    <property type="molecule type" value="Genomic_DNA"/>
</dbReference>
<sequence>MAISQFNLQHQTYRHGDHIKPLLLFRPETPPSHFTIKTKLRFRNPIKPPIIRCKCIYVTNSASTDDSLASKVPKPGENEGGDKHTRFVDNCRRWVLSIRPLLPGGNWWNLGDSDEIGSTAKSTKPVTVSLALRRIWALVADDKWVIYTAFASLTIAALSEISMPSLLAASVFSAQSGEIAAFYRNSQLLLLLCVTSGICSGVRSCCFGIANTILLKRLRETLFTALIFQDISFFDAEAVGDLTSRLGSDCQRLSYVIGNDIHLILRNVLQGTGALINLLTLSWPLALSTLVICSLLSTIFLVYGQYQKKAAKFTQEYSACANEVAQETFSLMRTVRGYGTEEEELERYNKWLDKLVFISIRESVACGIWHLSFNTLYRSTQVFAVLLGGMSILIGHISAEQLMKYVLYCEWLIYAAWRVENNLSSLLQSIGASEKVFQLMVLMPNDQFSLKGMKLKGLLGKIDFVNVSFCYPSRLTVPVLEHVNFSVQANEMVAIVGLSGSGKSTLVNLLLRLYKPTNGQILVDGFPLEKLDIRWLRDKIGFVGQEPHLFHMDVKSNISYGCSRDIKPEDVEWAAKQAHAHEFISSMPNGYETIVDDGLLSGGQKQRIAIARAIVRDPAILIFDEATSALDAENEYYISRVVHAFRNDTRTKRTVIVIAHQLSTVKAADRIVVMDSGRVVEMGNHAELLRKDGPYARLVRTKTDALI</sequence>
<dbReference type="GO" id="GO:0016020">
    <property type="term" value="C:membrane"/>
    <property type="evidence" value="ECO:0007669"/>
    <property type="project" value="UniProtKB-SubCell"/>
</dbReference>
<dbReference type="CDD" id="cd18572">
    <property type="entry name" value="ABC_6TM_TAP"/>
    <property type="match status" value="1"/>
</dbReference>
<proteinExistence type="predicted"/>
<reference evidence="11" key="2">
    <citation type="journal article" date="2018" name="BMC Genomics">
        <title>A manually annotated Actinidia chinensis var. chinensis (kiwifruit) genome highlights the challenges associated with draft genomes and gene prediction in plants.</title>
        <authorList>
            <person name="Pilkington S.M."/>
            <person name="Crowhurst R."/>
            <person name="Hilario E."/>
            <person name="Nardozza S."/>
            <person name="Fraser L."/>
            <person name="Peng Y."/>
            <person name="Gunaseelan K."/>
            <person name="Simpson R."/>
            <person name="Tahir J."/>
            <person name="Deroles S.C."/>
            <person name="Templeton K."/>
            <person name="Luo Z."/>
            <person name="Davy M."/>
            <person name="Cheng C."/>
            <person name="McNeilage M."/>
            <person name="Scaglione D."/>
            <person name="Liu Y."/>
            <person name="Zhang Q."/>
            <person name="Datson P."/>
            <person name="De Silva N."/>
            <person name="Gardiner S.E."/>
            <person name="Bassett H."/>
            <person name="Chagne D."/>
            <person name="McCallum J."/>
            <person name="Dzierzon H."/>
            <person name="Deng C."/>
            <person name="Wang Y.Y."/>
            <person name="Barron L."/>
            <person name="Manako K."/>
            <person name="Bowen J."/>
            <person name="Foster T.M."/>
            <person name="Erridge Z.A."/>
            <person name="Tiffin H."/>
            <person name="Waite C.N."/>
            <person name="Davies K.M."/>
            <person name="Grierson E.P."/>
            <person name="Laing W.A."/>
            <person name="Kirk R."/>
            <person name="Chen X."/>
            <person name="Wood M."/>
            <person name="Montefiori M."/>
            <person name="Brummell D.A."/>
            <person name="Schwinn K.E."/>
            <person name="Catanach A."/>
            <person name="Fullerton C."/>
            <person name="Li D."/>
            <person name="Meiyalaghan S."/>
            <person name="Nieuwenhuizen N."/>
            <person name="Read N."/>
            <person name="Prakash R."/>
            <person name="Hunter D."/>
            <person name="Zhang H."/>
            <person name="McKenzie M."/>
            <person name="Knabel M."/>
            <person name="Harris A."/>
            <person name="Allan A.C."/>
            <person name="Gleave A."/>
            <person name="Chen A."/>
            <person name="Janssen B.J."/>
            <person name="Plunkett B."/>
            <person name="Ampomah-Dwamena C."/>
            <person name="Voogd C."/>
            <person name="Leif D."/>
            <person name="Lafferty D."/>
            <person name="Souleyre E.J.F."/>
            <person name="Varkonyi-Gasic E."/>
            <person name="Gambi F."/>
            <person name="Hanley J."/>
            <person name="Yao J.L."/>
            <person name="Cheung J."/>
            <person name="David K.M."/>
            <person name="Warren B."/>
            <person name="Marsh K."/>
            <person name="Snowden K.C."/>
            <person name="Lin-Wang K."/>
            <person name="Brian L."/>
            <person name="Martinez-Sanchez M."/>
            <person name="Wang M."/>
            <person name="Ileperuma N."/>
            <person name="Macnee N."/>
            <person name="Campin R."/>
            <person name="McAtee P."/>
            <person name="Drummond R.S.M."/>
            <person name="Espley R.V."/>
            <person name="Ireland H.S."/>
            <person name="Wu R."/>
            <person name="Atkinson R.G."/>
            <person name="Karunairetnam S."/>
            <person name="Bulley S."/>
            <person name="Chunkath S."/>
            <person name="Hanley Z."/>
            <person name="Storey R."/>
            <person name="Thrimawithana A.H."/>
            <person name="Thomson S."/>
            <person name="David C."/>
            <person name="Testolin R."/>
            <person name="Huang H."/>
            <person name="Hellens R.P."/>
            <person name="Schaffer R.J."/>
        </authorList>
    </citation>
    <scope>NUCLEOTIDE SEQUENCE [LARGE SCALE GENOMIC DNA]</scope>
    <source>
        <strain evidence="11">cv. Red5</strain>
    </source>
</reference>
<keyword evidence="5 7" id="KW-1133">Transmembrane helix</keyword>
<name>A0A2R6RK08_ACTCC</name>
<dbReference type="InterPro" id="IPR011527">
    <property type="entry name" value="ABC1_TM_dom"/>
</dbReference>
<dbReference type="PRINTS" id="PR01896">
    <property type="entry name" value="TAP1PROTEIN"/>
</dbReference>
<dbReference type="PANTHER" id="PTHR43394:SF19">
    <property type="entry name" value="ABC TRANSPORTER B FAMILY"/>
    <property type="match status" value="1"/>
</dbReference>
<evidence type="ECO:0000313" key="10">
    <source>
        <dbReference type="EMBL" id="PSS30359.1"/>
    </source>
</evidence>
<protein>
    <submittedName>
        <fullName evidence="10">ABC transporter B family member 26 like</fullName>
    </submittedName>
</protein>
<evidence type="ECO:0000256" key="5">
    <source>
        <dbReference type="ARBA" id="ARBA00022989"/>
    </source>
</evidence>
<gene>
    <name evidence="10" type="ORF">CEY00_Acc05649</name>
</gene>
<feature type="domain" description="ABC transmembrane type-1" evidence="9">
    <location>
        <begin position="149"/>
        <end position="428"/>
    </location>
</feature>
<keyword evidence="3" id="KW-0547">Nucleotide-binding</keyword>
<dbReference type="OMA" id="LGADCQR"/>
<dbReference type="SUPFAM" id="SSF52540">
    <property type="entry name" value="P-loop containing nucleoside triphosphate hydrolases"/>
    <property type="match status" value="1"/>
</dbReference>
<evidence type="ECO:0000259" key="9">
    <source>
        <dbReference type="PROSITE" id="PS50929"/>
    </source>
</evidence>
<dbReference type="STRING" id="1590841.A0A2R6RK08"/>
<dbReference type="Gramene" id="PSS30359">
    <property type="protein sequence ID" value="PSS30359"/>
    <property type="gene ID" value="CEY00_Acc05649"/>
</dbReference>
<dbReference type="PROSITE" id="PS00211">
    <property type="entry name" value="ABC_TRANSPORTER_1"/>
    <property type="match status" value="1"/>
</dbReference>
<dbReference type="Gene3D" id="3.40.50.300">
    <property type="entry name" value="P-loop containing nucleotide triphosphate hydrolases"/>
    <property type="match status" value="1"/>
</dbReference>
<dbReference type="PANTHER" id="PTHR43394">
    <property type="entry name" value="ATP-DEPENDENT PERMEASE MDL1, MITOCHONDRIAL"/>
    <property type="match status" value="1"/>
</dbReference>
<keyword evidence="6 7" id="KW-0472">Membrane</keyword>
<evidence type="ECO:0000256" key="7">
    <source>
        <dbReference type="SAM" id="Phobius"/>
    </source>
</evidence>
<dbReference type="Pfam" id="PF00664">
    <property type="entry name" value="ABC_membrane"/>
    <property type="match status" value="1"/>
</dbReference>
<accession>A0A2R6RK08</accession>
<dbReference type="PROSITE" id="PS50929">
    <property type="entry name" value="ABC_TM1F"/>
    <property type="match status" value="1"/>
</dbReference>
<dbReference type="InterPro" id="IPR036640">
    <property type="entry name" value="ABC1_TM_sf"/>
</dbReference>
<dbReference type="InterPro" id="IPR003593">
    <property type="entry name" value="AAA+_ATPase"/>
</dbReference>
<reference evidence="10 11" key="1">
    <citation type="submission" date="2017-07" db="EMBL/GenBank/DDBJ databases">
        <title>An improved, manually edited Actinidia chinensis var. chinensis (kiwifruit) genome highlights the challenges associated with draft genomes and gene prediction in plants.</title>
        <authorList>
            <person name="Pilkington S."/>
            <person name="Crowhurst R."/>
            <person name="Hilario E."/>
            <person name="Nardozza S."/>
            <person name="Fraser L."/>
            <person name="Peng Y."/>
            <person name="Gunaseelan K."/>
            <person name="Simpson R."/>
            <person name="Tahir J."/>
            <person name="Deroles S."/>
            <person name="Templeton K."/>
            <person name="Luo Z."/>
            <person name="Davy M."/>
            <person name="Cheng C."/>
            <person name="Mcneilage M."/>
            <person name="Scaglione D."/>
            <person name="Liu Y."/>
            <person name="Zhang Q."/>
            <person name="Datson P."/>
            <person name="De Silva N."/>
            <person name="Gardiner S."/>
            <person name="Bassett H."/>
            <person name="Chagne D."/>
            <person name="Mccallum J."/>
            <person name="Dzierzon H."/>
            <person name="Deng C."/>
            <person name="Wang Y.-Y."/>
            <person name="Barron N."/>
            <person name="Manako K."/>
            <person name="Bowen J."/>
            <person name="Foster T."/>
            <person name="Erridge Z."/>
            <person name="Tiffin H."/>
            <person name="Waite C."/>
            <person name="Davies K."/>
            <person name="Grierson E."/>
            <person name="Laing W."/>
            <person name="Kirk R."/>
            <person name="Chen X."/>
            <person name="Wood M."/>
            <person name="Montefiori M."/>
            <person name="Brummell D."/>
            <person name="Schwinn K."/>
            <person name="Catanach A."/>
            <person name="Fullerton C."/>
            <person name="Li D."/>
            <person name="Meiyalaghan S."/>
            <person name="Nieuwenhuizen N."/>
            <person name="Read N."/>
            <person name="Prakash R."/>
            <person name="Hunter D."/>
            <person name="Zhang H."/>
            <person name="Mckenzie M."/>
            <person name="Knabel M."/>
            <person name="Harris A."/>
            <person name="Allan A."/>
            <person name="Chen A."/>
            <person name="Janssen B."/>
            <person name="Plunkett B."/>
            <person name="Dwamena C."/>
            <person name="Voogd C."/>
            <person name="Leif D."/>
            <person name="Lafferty D."/>
            <person name="Souleyre E."/>
            <person name="Varkonyi-Gasic E."/>
            <person name="Gambi F."/>
            <person name="Hanley J."/>
            <person name="Yao J.-L."/>
            <person name="Cheung J."/>
            <person name="David K."/>
            <person name="Warren B."/>
            <person name="Marsh K."/>
            <person name="Snowden K."/>
            <person name="Lin-Wang K."/>
            <person name="Brian L."/>
            <person name="Martinez-Sanchez M."/>
            <person name="Wang M."/>
            <person name="Ileperuma N."/>
            <person name="Macnee N."/>
            <person name="Campin R."/>
            <person name="Mcatee P."/>
            <person name="Drummond R."/>
            <person name="Espley R."/>
            <person name="Ireland H."/>
            <person name="Wu R."/>
            <person name="Atkinson R."/>
            <person name="Karunairetnam S."/>
            <person name="Bulley S."/>
            <person name="Chunkath S."/>
            <person name="Hanley Z."/>
            <person name="Storey R."/>
            <person name="Thrimawithana A."/>
            <person name="Thomson S."/>
            <person name="David C."/>
            <person name="Testolin R."/>
        </authorList>
    </citation>
    <scope>NUCLEOTIDE SEQUENCE [LARGE SCALE GENOMIC DNA]</scope>
    <source>
        <strain evidence="11">cv. Red5</strain>
        <tissue evidence="10">Young leaf</tissue>
    </source>
</reference>
<evidence type="ECO:0000256" key="1">
    <source>
        <dbReference type="ARBA" id="ARBA00004141"/>
    </source>
</evidence>
<dbReference type="Proteomes" id="UP000241394">
    <property type="component" value="Chromosome LG5"/>
</dbReference>
<evidence type="ECO:0000256" key="4">
    <source>
        <dbReference type="ARBA" id="ARBA00022840"/>
    </source>
</evidence>
<evidence type="ECO:0000313" key="11">
    <source>
        <dbReference type="Proteomes" id="UP000241394"/>
    </source>
</evidence>
<keyword evidence="2 7" id="KW-0812">Transmembrane</keyword>
<dbReference type="FunFam" id="3.40.50.300:FF:000218">
    <property type="entry name" value="Multidrug ABC transporter ATP-binding protein"/>
    <property type="match status" value="1"/>
</dbReference>
<evidence type="ECO:0000256" key="6">
    <source>
        <dbReference type="ARBA" id="ARBA00023136"/>
    </source>
</evidence>
<dbReference type="GO" id="GO:0005524">
    <property type="term" value="F:ATP binding"/>
    <property type="evidence" value="ECO:0007669"/>
    <property type="project" value="UniProtKB-KW"/>
</dbReference>
<dbReference type="InterPro" id="IPR017871">
    <property type="entry name" value="ABC_transporter-like_CS"/>
</dbReference>
<comment type="subcellular location">
    <subcellularLocation>
        <location evidence="1">Membrane</location>
        <topology evidence="1">Multi-pass membrane protein</topology>
    </subcellularLocation>
</comment>
<dbReference type="SMART" id="SM00382">
    <property type="entry name" value="AAA"/>
    <property type="match status" value="1"/>
</dbReference>
<evidence type="ECO:0000259" key="8">
    <source>
        <dbReference type="PROSITE" id="PS50893"/>
    </source>
</evidence>
<feature type="transmembrane region" description="Helical" evidence="7">
    <location>
        <begin position="281"/>
        <end position="303"/>
    </location>
</feature>
<organism evidence="10 11">
    <name type="scientific">Actinidia chinensis var. chinensis</name>
    <name type="common">Chinese soft-hair kiwi</name>
    <dbReference type="NCBI Taxonomy" id="1590841"/>
    <lineage>
        <taxon>Eukaryota</taxon>
        <taxon>Viridiplantae</taxon>
        <taxon>Streptophyta</taxon>
        <taxon>Embryophyta</taxon>
        <taxon>Tracheophyta</taxon>
        <taxon>Spermatophyta</taxon>
        <taxon>Magnoliopsida</taxon>
        <taxon>eudicotyledons</taxon>
        <taxon>Gunneridae</taxon>
        <taxon>Pentapetalae</taxon>
        <taxon>asterids</taxon>
        <taxon>Ericales</taxon>
        <taxon>Actinidiaceae</taxon>
        <taxon>Actinidia</taxon>
    </lineage>
</organism>
<dbReference type="InterPro" id="IPR027417">
    <property type="entry name" value="P-loop_NTPase"/>
</dbReference>
<dbReference type="GO" id="GO:0016887">
    <property type="term" value="F:ATP hydrolysis activity"/>
    <property type="evidence" value="ECO:0007669"/>
    <property type="project" value="InterPro"/>
</dbReference>
<dbReference type="Gene3D" id="1.20.1560.10">
    <property type="entry name" value="ABC transporter type 1, transmembrane domain"/>
    <property type="match status" value="1"/>
</dbReference>
<feature type="domain" description="ABC transporter" evidence="8">
    <location>
        <begin position="462"/>
        <end position="701"/>
    </location>
</feature>
<evidence type="ECO:0000256" key="3">
    <source>
        <dbReference type="ARBA" id="ARBA00022741"/>
    </source>
</evidence>
<dbReference type="GO" id="GO:0015421">
    <property type="term" value="F:ABC-type oligopeptide transporter activity"/>
    <property type="evidence" value="ECO:0007669"/>
    <property type="project" value="TreeGrafter"/>
</dbReference>
<evidence type="ECO:0000256" key="2">
    <source>
        <dbReference type="ARBA" id="ARBA00022692"/>
    </source>
</evidence>
<dbReference type="InterPro" id="IPR039421">
    <property type="entry name" value="Type_1_exporter"/>
</dbReference>